<dbReference type="SUPFAM" id="SSF81631">
    <property type="entry name" value="PAP/OAS1 substrate-binding domain"/>
    <property type="match status" value="1"/>
</dbReference>
<dbReference type="EMBL" id="CDMY01000007">
    <property type="protein sequence ID" value="CEL91600.1"/>
    <property type="molecule type" value="Genomic_DNA"/>
</dbReference>
<feature type="compositionally biased region" description="Low complexity" evidence="1">
    <location>
        <begin position="564"/>
        <end position="579"/>
    </location>
</feature>
<dbReference type="AlphaFoldDB" id="A0A0G4E8S3"/>
<dbReference type="InterPro" id="IPR054708">
    <property type="entry name" value="MTPAP-like_central"/>
</dbReference>
<feature type="region of interest" description="Disordered" evidence="1">
    <location>
        <begin position="996"/>
        <end position="1047"/>
    </location>
</feature>
<reference evidence="3 4" key="1">
    <citation type="submission" date="2014-11" db="EMBL/GenBank/DDBJ databases">
        <authorList>
            <person name="Zhu J."/>
            <person name="Qi W."/>
            <person name="Song R."/>
        </authorList>
    </citation>
    <scope>NUCLEOTIDE SEQUENCE [LARGE SCALE GENOMIC DNA]</scope>
</reference>
<evidence type="ECO:0000313" key="3">
    <source>
        <dbReference type="EMBL" id="CEL91600.1"/>
    </source>
</evidence>
<feature type="domain" description="Poly(A) RNA polymerase mitochondrial-like central palm" evidence="2">
    <location>
        <begin position="62"/>
        <end position="183"/>
    </location>
</feature>
<dbReference type="CDD" id="cd05402">
    <property type="entry name" value="NT_PAP_TUTase"/>
    <property type="match status" value="1"/>
</dbReference>
<dbReference type="VEuPathDB" id="CryptoDB:Vbra_10760"/>
<dbReference type="Pfam" id="PF22600">
    <property type="entry name" value="MTPAP-like_central"/>
    <property type="match status" value="1"/>
</dbReference>
<dbReference type="GO" id="GO:0031123">
    <property type="term" value="P:RNA 3'-end processing"/>
    <property type="evidence" value="ECO:0007669"/>
    <property type="project" value="TreeGrafter"/>
</dbReference>
<protein>
    <recommendedName>
        <fullName evidence="2">Poly(A) RNA polymerase mitochondrial-like central palm domain-containing protein</fullName>
    </recommendedName>
</protein>
<accession>A0A0G4E8S3</accession>
<evidence type="ECO:0000256" key="1">
    <source>
        <dbReference type="SAM" id="MobiDB-lite"/>
    </source>
</evidence>
<dbReference type="OrthoDB" id="420381at2759"/>
<dbReference type="Gene3D" id="3.30.460.10">
    <property type="entry name" value="Beta Polymerase, domain 2"/>
    <property type="match status" value="1"/>
</dbReference>
<feature type="compositionally biased region" description="Basic and acidic residues" evidence="1">
    <location>
        <begin position="1006"/>
        <end position="1019"/>
    </location>
</feature>
<dbReference type="PANTHER" id="PTHR12271:SF137">
    <property type="entry name" value="U6 SNRNA-SPECIFIC TERMINAL URIDYLYLTRANSFERASE"/>
    <property type="match status" value="1"/>
</dbReference>
<sequence>MSDVPIELLDAGIAESPRLRQWLIHMAPSSNYGSTVQSVCAIIEGCVVEWGKSIGLELDDKTIQCKAFGGAANGMATKTSDVDVTLLISLDFLQRAFPSISSSAPEQQQQQQQRRRDGLMRDLSGALLEALIPFLVQARFTDIARIFSAKVPILKMAYSGTEVDLSVNSPMALDNTMLIRTYCDCDIYGRVKHMGRFVKEWARLSGLTGTLDLLKGYGLSLMVIYFLQNTVPPILPNLHDDALRFVRPEDRDNINIYRSYTQTRSGDPVKVEFLKKIDCLPHVPRGWLNTDNLDTLILQFFRFYGLFNWREHAVSVRRAWGIYDNWCSLEPPSASWKDYEAQLTSPARFSKKGHLGAQRHEDLKDKWLIEDPFDPLDNHSHRLSDGAKEKIMSALQAAGRCQTIDEVIDQMDERRRAMEANPVCYLRMEIVGTNTRFDADEIRQLFRPSNCRQEDICNATYVWQLRRKPTVDRSQADRSNVRAPAPSCYFIVELASPSDRRRALCKNPSKVRLISYSASEKDADLSDTQRFDIAHMDLRERRRPDPPPPPGQPQHLRTSIGTPSSASASASSSPISSVSLRPPLTPTPSQRGPDTHQECVSCGTVGSASFPGLPFPRKNVTCQLCSLVEDTLEAAESGGPDAPFLLPSPAQHAAAPDKVTLRGELISGDFTKTTRSDGLLVYRSIRGRVELTLVAGVWVAMEIHQQQQQMGSLQMSSSPTLPTTALSGRRLLAYCVASGRRATGRLSIDGQQPWRSLPLDASSLTEHVTVDASMTLRALRPTAQGTATREIMLMSDRCSVRYARDRARAVLEVGGTAHGGESHDDVFFVGPPQRSLPPAYARGLTARYLVVLVEDRGVSVMTAYSVSATEDPSLMDLQIFPRLTDAAAPFHLIVAPRSSSDTGERLKGYVMTTEGSAPLVLAPVVGEGVSALSSFTPSLSWQRWPNTPHSHVVATPESAVTPASRQFRLLAAGGSSEVTMLDLRWMDMLHQQRGGEVRLSTGAADEDPRQSGRAEEEWHSACSHGTPHRDATDAQQSQVPPPDVPGVPVKAADTVEANGEEESAPPVELVGCSACVSVSRKARVMRVGARGMPAVNVHVHQHDYHIRVRVPDAAAAPAEQAVPLCQ</sequence>
<evidence type="ECO:0000259" key="2">
    <source>
        <dbReference type="Pfam" id="PF22600"/>
    </source>
</evidence>
<dbReference type="SUPFAM" id="SSF81301">
    <property type="entry name" value="Nucleotidyltransferase"/>
    <property type="match status" value="1"/>
</dbReference>
<keyword evidence="4" id="KW-1185">Reference proteome</keyword>
<dbReference type="Gene3D" id="1.10.1410.10">
    <property type="match status" value="1"/>
</dbReference>
<dbReference type="InterPro" id="IPR043519">
    <property type="entry name" value="NT_sf"/>
</dbReference>
<dbReference type="Proteomes" id="UP000041254">
    <property type="component" value="Unassembled WGS sequence"/>
</dbReference>
<dbReference type="PANTHER" id="PTHR12271">
    <property type="entry name" value="POLY A POLYMERASE CID PAP -RELATED"/>
    <property type="match status" value="1"/>
</dbReference>
<dbReference type="GO" id="GO:0050265">
    <property type="term" value="F:RNA uridylyltransferase activity"/>
    <property type="evidence" value="ECO:0007669"/>
    <property type="project" value="TreeGrafter"/>
</dbReference>
<proteinExistence type="predicted"/>
<dbReference type="InParanoid" id="A0A0G4E8S3"/>
<feature type="region of interest" description="Disordered" evidence="1">
    <location>
        <begin position="538"/>
        <end position="598"/>
    </location>
</feature>
<gene>
    <name evidence="3" type="ORF">Vbra_10760</name>
</gene>
<dbReference type="STRING" id="1169540.A0A0G4E8S3"/>
<name>A0A0G4E8S3_VITBC</name>
<evidence type="ECO:0000313" key="4">
    <source>
        <dbReference type="Proteomes" id="UP000041254"/>
    </source>
</evidence>
<dbReference type="GO" id="GO:0046872">
    <property type="term" value="F:metal ion binding"/>
    <property type="evidence" value="ECO:0007669"/>
    <property type="project" value="UniProtKB-KW"/>
</dbReference>
<organism evidence="3 4">
    <name type="scientific">Vitrella brassicaformis (strain CCMP3155)</name>
    <dbReference type="NCBI Taxonomy" id="1169540"/>
    <lineage>
        <taxon>Eukaryota</taxon>
        <taxon>Sar</taxon>
        <taxon>Alveolata</taxon>
        <taxon>Colpodellida</taxon>
        <taxon>Vitrellaceae</taxon>
        <taxon>Vitrella</taxon>
    </lineage>
</organism>